<dbReference type="STRING" id="930990.A0A067MU28"/>
<feature type="compositionally biased region" description="Polar residues" evidence="1">
    <location>
        <begin position="231"/>
        <end position="240"/>
    </location>
</feature>
<feature type="region of interest" description="Disordered" evidence="1">
    <location>
        <begin position="711"/>
        <end position="1242"/>
    </location>
</feature>
<feature type="compositionally biased region" description="Low complexity" evidence="1">
    <location>
        <begin position="186"/>
        <end position="213"/>
    </location>
</feature>
<feature type="compositionally biased region" description="Low complexity" evidence="1">
    <location>
        <begin position="780"/>
        <end position="797"/>
    </location>
</feature>
<feature type="compositionally biased region" description="Acidic residues" evidence="1">
    <location>
        <begin position="985"/>
        <end position="995"/>
    </location>
</feature>
<dbReference type="Proteomes" id="UP000027195">
    <property type="component" value="Unassembled WGS sequence"/>
</dbReference>
<feature type="compositionally biased region" description="Polar residues" evidence="1">
    <location>
        <begin position="1161"/>
        <end position="1173"/>
    </location>
</feature>
<feature type="compositionally biased region" description="Low complexity" evidence="1">
    <location>
        <begin position="504"/>
        <end position="514"/>
    </location>
</feature>
<feature type="compositionally biased region" description="Polar residues" evidence="1">
    <location>
        <begin position="723"/>
        <end position="734"/>
    </location>
</feature>
<feature type="region of interest" description="Disordered" evidence="1">
    <location>
        <begin position="181"/>
        <end position="663"/>
    </location>
</feature>
<evidence type="ECO:0000313" key="3">
    <source>
        <dbReference type="Proteomes" id="UP000027195"/>
    </source>
</evidence>
<feature type="compositionally biased region" description="Basic and acidic residues" evidence="1">
    <location>
        <begin position="294"/>
        <end position="303"/>
    </location>
</feature>
<feature type="compositionally biased region" description="Pro residues" evidence="1">
    <location>
        <begin position="1072"/>
        <end position="1083"/>
    </location>
</feature>
<feature type="compositionally biased region" description="Acidic residues" evidence="1">
    <location>
        <begin position="566"/>
        <end position="575"/>
    </location>
</feature>
<feature type="compositionally biased region" description="Low complexity" evidence="1">
    <location>
        <begin position="880"/>
        <end position="892"/>
    </location>
</feature>
<feature type="compositionally biased region" description="Low complexity" evidence="1">
    <location>
        <begin position="1008"/>
        <end position="1035"/>
    </location>
</feature>
<dbReference type="OrthoDB" id="2804637at2759"/>
<feature type="compositionally biased region" description="Low complexity" evidence="1">
    <location>
        <begin position="475"/>
        <end position="492"/>
    </location>
</feature>
<feature type="compositionally biased region" description="Low complexity" evidence="1">
    <location>
        <begin position="906"/>
        <end position="925"/>
    </location>
</feature>
<feature type="compositionally biased region" description="Low complexity" evidence="1">
    <location>
        <begin position="543"/>
        <end position="552"/>
    </location>
</feature>
<dbReference type="AlphaFoldDB" id="A0A067MU28"/>
<feature type="compositionally biased region" description="Low complexity" evidence="1">
    <location>
        <begin position="933"/>
        <end position="963"/>
    </location>
</feature>
<dbReference type="HOGENOM" id="CLU_265376_0_0_1"/>
<evidence type="ECO:0000256" key="1">
    <source>
        <dbReference type="SAM" id="MobiDB-lite"/>
    </source>
</evidence>
<dbReference type="EMBL" id="KL198034">
    <property type="protein sequence ID" value="KDQ15086.1"/>
    <property type="molecule type" value="Genomic_DNA"/>
</dbReference>
<name>A0A067MU28_BOTB1</name>
<feature type="compositionally biased region" description="Low complexity" evidence="1">
    <location>
        <begin position="735"/>
        <end position="748"/>
    </location>
</feature>
<feature type="compositionally biased region" description="Low complexity" evidence="1">
    <location>
        <begin position="711"/>
        <end position="722"/>
    </location>
</feature>
<feature type="compositionally biased region" description="Basic residues" evidence="1">
    <location>
        <begin position="651"/>
        <end position="662"/>
    </location>
</feature>
<feature type="compositionally biased region" description="Basic and acidic residues" evidence="1">
    <location>
        <begin position="267"/>
        <end position="287"/>
    </location>
</feature>
<feature type="compositionally biased region" description="Basic and acidic residues" evidence="1">
    <location>
        <begin position="363"/>
        <end position="380"/>
    </location>
</feature>
<feature type="compositionally biased region" description="Pro residues" evidence="1">
    <location>
        <begin position="964"/>
        <end position="977"/>
    </location>
</feature>
<feature type="compositionally biased region" description="Pro residues" evidence="1">
    <location>
        <begin position="493"/>
        <end position="503"/>
    </location>
</feature>
<feature type="region of interest" description="Disordered" evidence="1">
    <location>
        <begin position="157"/>
        <end position="176"/>
    </location>
</feature>
<sequence>MDGERWTGRDECGSLVGDQERWWGQRCDSTALQRVGWVTMVDGDEGRGMPSVTGVCDTMTRRAPRQIKPVSLLPPPRYSQLQLYSTFAATTAAAGHVVRLVSLGHITASCPPDTALAAPPAPWTPDVVYTPRAMADPKPKPGSLKDRIAALNAASASGASNPLPAPAPRAPAKPANWAWKQRQLDAAAASASTSAAAPATASPSAPVESSAGANDDEQPARPAKRPGMSVTDAQESTRGQSLKERMAALQGKGAFGNPLLPPPPKPSADRLHAPDAHAHAHAHHGESQSEEDSDVHTPHEGRSDYGASPAQRYRSLEGGSAEADEEQRDEEAERRAAIAARLARVGGARIGLGPPAYGAPRPPSRDKESRPDVASRDKPVPEPVPESESEAEHDEPLVPSVKAESADSLAAHSSTSAIHAESDGGHSVPTPTSGPASVVVSDYHEEDNGEEYTHHQEYQDYQSYQDYPLEEDHSQSQNSQSQLQAQTQSEPYFPTPSQFPTPTSPSFSQTTSPPQARPRPARGEGHPLPRPLSQAIPHAQMRASTSSAAAASRNKTKGKSQRESGEGEDEEDEDDEWRRESGDTFFSEDIAATSAGAGVRASTDTEFTLVPPPSDYDHYRDFDADSGVGVDIRRSRTPETMPVKALPKRAAPPRKKKLRKLSIGKAKAGAADEGLPVVVVPVAVNVDVDVEEHGRAESFADAEAADFIPPSVAPSVSEASSVMGSTNTSAPTPANESSSNVKNESNPSIVSDVATVDFTESKTAITDVEMDDPGRYAQYSVLPTSPSAAPVPLAPLTGSPKSTIYSQPRTPGSAGTGGRRRASEDGSRSGSGSGIGYLREESPVQEEKEQGDDAEGRKSPPYSPKQRPATPKKPAGMPLRRASTTSARSTSTGVGGMGSPPRSAVPQSPQSPHSQYSGTPATPVTPKKPPTPRRASVPTSSKASLPLAPLSSPSPVSEYESPVPALPPMLAYPPITPPRRAFDRNEDDYAVEEDTMMSPSSTMPAYPSTPQQPISTPTSASGTPGSASVRSMSMPTSPPPPIRKDTRTRRPSALPEPSSGLYTEEPSSFMSSPPPPPPPPPPVSYKSGGSMSVKSPRRSVPPTPTDVNPGSGAGDYAKRTRSMSRSRTPSRRTSGDGGGNRDANNDEQEEGGVFAMPKRATTPSENRSRSASRVGSEPGSPLARTGSVKGGKGRSVSVSASARGEKSASQRSLPPLPPLTPASPGSYGARQGEVLGDNDTGGFLPLFHCDVSSVN</sequence>
<reference evidence="3" key="1">
    <citation type="journal article" date="2014" name="Proc. Natl. Acad. Sci. U.S.A.">
        <title>Extensive sampling of basidiomycete genomes demonstrates inadequacy of the white-rot/brown-rot paradigm for wood decay fungi.</title>
        <authorList>
            <person name="Riley R."/>
            <person name="Salamov A.A."/>
            <person name="Brown D.W."/>
            <person name="Nagy L.G."/>
            <person name="Floudas D."/>
            <person name="Held B.W."/>
            <person name="Levasseur A."/>
            <person name="Lombard V."/>
            <person name="Morin E."/>
            <person name="Otillar R."/>
            <person name="Lindquist E.A."/>
            <person name="Sun H."/>
            <person name="LaButti K.M."/>
            <person name="Schmutz J."/>
            <person name="Jabbour D."/>
            <person name="Luo H."/>
            <person name="Baker S.E."/>
            <person name="Pisabarro A.G."/>
            <person name="Walton J.D."/>
            <person name="Blanchette R.A."/>
            <person name="Henrissat B."/>
            <person name="Martin F."/>
            <person name="Cullen D."/>
            <person name="Hibbett D.S."/>
            <person name="Grigoriev I.V."/>
        </authorList>
    </citation>
    <scope>NUCLEOTIDE SEQUENCE [LARGE SCALE GENOMIC DNA]</scope>
    <source>
        <strain evidence="3">FD-172 SS1</strain>
    </source>
</reference>
<evidence type="ECO:0000313" key="2">
    <source>
        <dbReference type="EMBL" id="KDQ15086.1"/>
    </source>
</evidence>
<dbReference type="InParanoid" id="A0A067MU28"/>
<protein>
    <submittedName>
        <fullName evidence="2">Uncharacterized protein</fullName>
    </submittedName>
</protein>
<proteinExistence type="predicted"/>
<organism evidence="2 3">
    <name type="scientific">Botryobasidium botryosum (strain FD-172 SS1)</name>
    <dbReference type="NCBI Taxonomy" id="930990"/>
    <lineage>
        <taxon>Eukaryota</taxon>
        <taxon>Fungi</taxon>
        <taxon>Dikarya</taxon>
        <taxon>Basidiomycota</taxon>
        <taxon>Agaricomycotina</taxon>
        <taxon>Agaricomycetes</taxon>
        <taxon>Cantharellales</taxon>
        <taxon>Botryobasidiaceae</taxon>
        <taxon>Botryobasidium</taxon>
    </lineage>
</organism>
<accession>A0A067MU28</accession>
<gene>
    <name evidence="2" type="ORF">BOTBODRAFT_301614</name>
</gene>
<keyword evidence="3" id="KW-1185">Reference proteome</keyword>
<feature type="compositionally biased region" description="Low complexity" evidence="1">
    <location>
        <begin position="337"/>
        <end position="353"/>
    </location>
</feature>
<feature type="compositionally biased region" description="Basic and acidic residues" evidence="1">
    <location>
        <begin position="838"/>
        <end position="848"/>
    </location>
</feature>
<feature type="compositionally biased region" description="Basic residues" evidence="1">
    <location>
        <begin position="1119"/>
        <end position="1130"/>
    </location>
</feature>